<evidence type="ECO:0000313" key="6">
    <source>
        <dbReference type="Proteomes" id="UP000007015"/>
    </source>
</evidence>
<dbReference type="GO" id="GO:0016020">
    <property type="term" value="C:membrane"/>
    <property type="evidence" value="ECO:0007669"/>
    <property type="project" value="UniProtKB-SubCell"/>
</dbReference>
<dbReference type="EMBL" id="CM000129">
    <property type="protein sequence ID" value="EAY93537.1"/>
    <property type="molecule type" value="Genomic_DNA"/>
</dbReference>
<proteinExistence type="predicted"/>
<dbReference type="CDD" id="cd00055">
    <property type="entry name" value="EGF_Lam"/>
    <property type="match status" value="1"/>
</dbReference>
<feature type="domain" description="Wall-associated receptor kinase galacturonan-binding" evidence="4">
    <location>
        <begin position="211"/>
        <end position="264"/>
    </location>
</feature>
<accession>A2XRS7</accession>
<feature type="domain" description="Wall-associated receptor kinase galacturonan-binding" evidence="4">
    <location>
        <begin position="39"/>
        <end position="84"/>
    </location>
</feature>
<dbReference type="Gramene" id="BGIOSGA015361-TA">
    <property type="protein sequence ID" value="BGIOSGA015361-PA"/>
    <property type="gene ID" value="BGIOSGA015361"/>
</dbReference>
<evidence type="ECO:0000313" key="5">
    <source>
        <dbReference type="EMBL" id="EAY93537.1"/>
    </source>
</evidence>
<feature type="chain" id="PRO_5002650174" description="Wall-associated receptor kinase galacturonan-binding domain-containing protein" evidence="3">
    <location>
        <begin position="24"/>
        <end position="403"/>
    </location>
</feature>
<evidence type="ECO:0000259" key="4">
    <source>
        <dbReference type="Pfam" id="PF13947"/>
    </source>
</evidence>
<dbReference type="Pfam" id="PF13947">
    <property type="entry name" value="GUB_WAK_bind"/>
    <property type="match status" value="2"/>
</dbReference>
<gene>
    <name evidence="5" type="ORF">OsI_15328</name>
</gene>
<keyword evidence="2 3" id="KW-0732">Signal</keyword>
<evidence type="ECO:0000256" key="2">
    <source>
        <dbReference type="ARBA" id="ARBA00022729"/>
    </source>
</evidence>
<name>A2XRS7_ORYSI</name>
<dbReference type="PANTHER" id="PTHR33491">
    <property type="entry name" value="OSJNBA0016N04.9 PROTEIN"/>
    <property type="match status" value="1"/>
</dbReference>
<organism evidence="5 6">
    <name type="scientific">Oryza sativa subsp. indica</name>
    <name type="common">Rice</name>
    <dbReference type="NCBI Taxonomy" id="39946"/>
    <lineage>
        <taxon>Eukaryota</taxon>
        <taxon>Viridiplantae</taxon>
        <taxon>Streptophyta</taxon>
        <taxon>Embryophyta</taxon>
        <taxon>Tracheophyta</taxon>
        <taxon>Spermatophyta</taxon>
        <taxon>Magnoliopsida</taxon>
        <taxon>Liliopsida</taxon>
        <taxon>Poales</taxon>
        <taxon>Poaceae</taxon>
        <taxon>BOP clade</taxon>
        <taxon>Oryzoideae</taxon>
        <taxon>Oryzeae</taxon>
        <taxon>Oryzinae</taxon>
        <taxon>Oryza</taxon>
        <taxon>Oryza sativa</taxon>
    </lineage>
</organism>
<protein>
    <recommendedName>
        <fullName evidence="4">Wall-associated receptor kinase galacturonan-binding domain-containing protein</fullName>
    </recommendedName>
</protein>
<dbReference type="AlphaFoldDB" id="A2XRS7"/>
<feature type="signal peptide" evidence="3">
    <location>
        <begin position="1"/>
        <end position="23"/>
    </location>
</feature>
<sequence>MRISDAALPLLLLVFAVATLVQAYHGNMSLPSAATLAGCKRSCGNLTFDYPFGTGSSHCFKQPDFELICDDTTRPPRLLFKSGTTEIVESPDSWSSNVAFSHTISMESNVSMYNMSWDAPGKSFALDYALMNITGCNFDTYRVLHDHEGDMPAKLCSVTCPNEGITEAVARQTCNGTGCCSVSVEIAANSLQLMFVRHGKGYHPFQQKKNCTRKCGSIDIPYPFGLEEGCSARKLFQLNCTDMSSSSLQLNDNYHVKYIKVNEGLVGIEDTSYFKQDMYQMHVSKEPQLYIGSGESASVQWAVANLTCQEAWQNKSGYACVSNSSTCLPVDSRDGYIGYRCECTPGFQGNPYVQDGCQGYNFSFSDKNLLAFPIVQDFNSVKVHVHSLFPRAFHIVSTKFVAE</sequence>
<dbReference type="OMA" id="DGCQGYN"/>
<evidence type="ECO:0000256" key="3">
    <source>
        <dbReference type="SAM" id="SignalP"/>
    </source>
</evidence>
<dbReference type="GO" id="GO:0030247">
    <property type="term" value="F:polysaccharide binding"/>
    <property type="evidence" value="ECO:0007669"/>
    <property type="project" value="InterPro"/>
</dbReference>
<reference evidence="5 6" key="1">
    <citation type="journal article" date="2005" name="PLoS Biol.">
        <title>The genomes of Oryza sativa: a history of duplications.</title>
        <authorList>
            <person name="Yu J."/>
            <person name="Wang J."/>
            <person name="Lin W."/>
            <person name="Li S."/>
            <person name="Li H."/>
            <person name="Zhou J."/>
            <person name="Ni P."/>
            <person name="Dong W."/>
            <person name="Hu S."/>
            <person name="Zeng C."/>
            <person name="Zhang J."/>
            <person name="Zhang Y."/>
            <person name="Li R."/>
            <person name="Xu Z."/>
            <person name="Li S."/>
            <person name="Li X."/>
            <person name="Zheng H."/>
            <person name="Cong L."/>
            <person name="Lin L."/>
            <person name="Yin J."/>
            <person name="Geng J."/>
            <person name="Li G."/>
            <person name="Shi J."/>
            <person name="Liu J."/>
            <person name="Lv H."/>
            <person name="Li J."/>
            <person name="Wang J."/>
            <person name="Deng Y."/>
            <person name="Ran L."/>
            <person name="Shi X."/>
            <person name="Wang X."/>
            <person name="Wu Q."/>
            <person name="Li C."/>
            <person name="Ren X."/>
            <person name="Wang J."/>
            <person name="Wang X."/>
            <person name="Li D."/>
            <person name="Liu D."/>
            <person name="Zhang X."/>
            <person name="Ji Z."/>
            <person name="Zhao W."/>
            <person name="Sun Y."/>
            <person name="Zhang Z."/>
            <person name="Bao J."/>
            <person name="Han Y."/>
            <person name="Dong L."/>
            <person name="Ji J."/>
            <person name="Chen P."/>
            <person name="Wu S."/>
            <person name="Liu J."/>
            <person name="Xiao Y."/>
            <person name="Bu D."/>
            <person name="Tan J."/>
            <person name="Yang L."/>
            <person name="Ye C."/>
            <person name="Zhang J."/>
            <person name="Xu J."/>
            <person name="Zhou Y."/>
            <person name="Yu Y."/>
            <person name="Zhang B."/>
            <person name="Zhuang S."/>
            <person name="Wei H."/>
            <person name="Liu B."/>
            <person name="Lei M."/>
            <person name="Yu H."/>
            <person name="Li Y."/>
            <person name="Xu H."/>
            <person name="Wei S."/>
            <person name="He X."/>
            <person name="Fang L."/>
            <person name="Zhang Z."/>
            <person name="Zhang Y."/>
            <person name="Huang X."/>
            <person name="Su Z."/>
            <person name="Tong W."/>
            <person name="Li J."/>
            <person name="Tong Z."/>
            <person name="Li S."/>
            <person name="Ye J."/>
            <person name="Wang L."/>
            <person name="Fang L."/>
            <person name="Lei T."/>
            <person name="Chen C."/>
            <person name="Chen H."/>
            <person name="Xu Z."/>
            <person name="Li H."/>
            <person name="Huang H."/>
            <person name="Zhang F."/>
            <person name="Xu H."/>
            <person name="Li N."/>
            <person name="Zhao C."/>
            <person name="Li S."/>
            <person name="Dong L."/>
            <person name="Huang Y."/>
            <person name="Li L."/>
            <person name="Xi Y."/>
            <person name="Qi Q."/>
            <person name="Li W."/>
            <person name="Zhang B."/>
            <person name="Hu W."/>
            <person name="Zhang Y."/>
            <person name="Tian X."/>
            <person name="Jiao Y."/>
            <person name="Liang X."/>
            <person name="Jin J."/>
            <person name="Gao L."/>
            <person name="Zheng W."/>
            <person name="Hao B."/>
            <person name="Liu S."/>
            <person name="Wang W."/>
            <person name="Yuan L."/>
            <person name="Cao M."/>
            <person name="McDermott J."/>
            <person name="Samudrala R."/>
            <person name="Wang J."/>
            <person name="Wong G.K."/>
            <person name="Yang H."/>
        </authorList>
    </citation>
    <scope>NUCLEOTIDE SEQUENCE [LARGE SCALE GENOMIC DNA]</scope>
    <source>
        <strain evidence="6">cv. 93-11</strain>
    </source>
</reference>
<evidence type="ECO:0000256" key="1">
    <source>
        <dbReference type="ARBA" id="ARBA00004167"/>
    </source>
</evidence>
<dbReference type="InterPro" id="IPR025287">
    <property type="entry name" value="WAK_GUB"/>
</dbReference>
<dbReference type="STRING" id="39946.A2XRS7"/>
<keyword evidence="6" id="KW-1185">Reference proteome</keyword>
<dbReference type="Proteomes" id="UP000007015">
    <property type="component" value="Chromosome 4"/>
</dbReference>
<comment type="subcellular location">
    <subcellularLocation>
        <location evidence="1">Membrane</location>
        <topology evidence="1">Single-pass membrane protein</topology>
    </subcellularLocation>
</comment>
<dbReference type="HOGENOM" id="CLU_000288_43_10_1"/>
<dbReference type="InterPro" id="IPR002049">
    <property type="entry name" value="LE_dom"/>
</dbReference>